<reference evidence="1" key="1">
    <citation type="submission" date="2018-04" db="EMBL/GenBank/DDBJ databases">
        <title>Genomes of the Obligate Erwinia dacicola and Facultative Enterobacter sp. OLF Endosymbionts of the Olive Fruit fly, Bactrocera oleae.</title>
        <authorList>
            <person name="Estes A.M."/>
            <person name="Hearn D.J."/>
            <person name="Agarwal S."/>
            <person name="Pierson E.A."/>
            <person name="Dunning-Hotopp J.C."/>
        </authorList>
    </citation>
    <scope>NUCLEOTIDE SEQUENCE [LARGE SCALE GENOMIC DNA]</scope>
    <source>
        <strain evidence="1">Oroville</strain>
    </source>
</reference>
<dbReference type="EMBL" id="LJAM02000994">
    <property type="protein sequence ID" value="RAP64304.1"/>
    <property type="molecule type" value="Genomic_DNA"/>
</dbReference>
<dbReference type="AlphaFoldDB" id="A0A328T5H4"/>
<comment type="caution">
    <text evidence="1">The sequence shown here is derived from an EMBL/GenBank/DDBJ whole genome shotgun (WGS) entry which is preliminary data.</text>
</comment>
<evidence type="ECO:0000313" key="2">
    <source>
        <dbReference type="Proteomes" id="UP000244334"/>
    </source>
</evidence>
<dbReference type="Proteomes" id="UP000244334">
    <property type="component" value="Unassembled WGS sequence"/>
</dbReference>
<name>A0A328T5H4_9GAMM</name>
<organism evidence="1 2">
    <name type="scientific">Candidatus Erwinia dacicola</name>
    <dbReference type="NCBI Taxonomy" id="252393"/>
    <lineage>
        <taxon>Bacteria</taxon>
        <taxon>Pseudomonadati</taxon>
        <taxon>Pseudomonadota</taxon>
        <taxon>Gammaproteobacteria</taxon>
        <taxon>Enterobacterales</taxon>
        <taxon>Erwiniaceae</taxon>
        <taxon>Erwinia</taxon>
    </lineage>
</organism>
<proteinExistence type="predicted"/>
<evidence type="ECO:0000313" key="1">
    <source>
        <dbReference type="EMBL" id="RAP64304.1"/>
    </source>
</evidence>
<protein>
    <submittedName>
        <fullName evidence="1">Phage integrase domain protein</fullName>
    </submittedName>
</protein>
<accession>A0A328T5H4</accession>
<sequence>MTGHNFRHTWNYLFSKLMDENTEYVSEEMQEKMRSSHMGCELGSGTVVAH</sequence>
<gene>
    <name evidence="1" type="ORF">ACZ87_04053</name>
</gene>
<keyword evidence="2" id="KW-1185">Reference proteome</keyword>